<dbReference type="InterPro" id="IPR007387">
    <property type="entry name" value="TRAP_DctQ"/>
</dbReference>
<feature type="transmembrane region" description="Helical" evidence="8">
    <location>
        <begin position="20"/>
        <end position="43"/>
    </location>
</feature>
<evidence type="ECO:0000256" key="4">
    <source>
        <dbReference type="ARBA" id="ARBA00022519"/>
    </source>
</evidence>
<dbReference type="AlphaFoldDB" id="A0A644ZEQ0"/>
<evidence type="ECO:0000256" key="8">
    <source>
        <dbReference type="SAM" id="Phobius"/>
    </source>
</evidence>
<sequence>MQQTSSQKPWVNTLMKAEHVLATLIDWICAFILLGMMASMVWQVTCRFILKLSVPWTDELSRYLWISIAYIGAGAAISENTHVEISLIATIVAKAKNERTRRTWARIIDIVRYGILLGISVYLFRLTWTYLFKAMKVNMLSAAMHMPSWILVAVLAFGLVSMIIHSLFRLIISLADDSAIIDPVYLGKGDNV</sequence>
<evidence type="ECO:0000256" key="5">
    <source>
        <dbReference type="ARBA" id="ARBA00022692"/>
    </source>
</evidence>
<dbReference type="EMBL" id="VSSQ01007581">
    <property type="protein sequence ID" value="MPM36354.1"/>
    <property type="molecule type" value="Genomic_DNA"/>
</dbReference>
<comment type="subcellular location">
    <subcellularLocation>
        <location evidence="1">Cell inner membrane</location>
        <topology evidence="1">Multi-pass membrane protein</topology>
    </subcellularLocation>
</comment>
<dbReference type="GO" id="GO:0015740">
    <property type="term" value="P:C4-dicarboxylate transport"/>
    <property type="evidence" value="ECO:0007669"/>
    <property type="project" value="TreeGrafter"/>
</dbReference>
<keyword evidence="3" id="KW-1003">Cell membrane</keyword>
<evidence type="ECO:0000256" key="7">
    <source>
        <dbReference type="ARBA" id="ARBA00023136"/>
    </source>
</evidence>
<keyword evidence="7 8" id="KW-0472">Membrane</keyword>
<comment type="caution">
    <text evidence="10">The sequence shown here is derived from an EMBL/GenBank/DDBJ whole genome shotgun (WGS) entry which is preliminary data.</text>
</comment>
<evidence type="ECO:0000256" key="2">
    <source>
        <dbReference type="ARBA" id="ARBA00022448"/>
    </source>
</evidence>
<keyword evidence="2" id="KW-0813">Transport</keyword>
<evidence type="ECO:0000256" key="6">
    <source>
        <dbReference type="ARBA" id="ARBA00022989"/>
    </source>
</evidence>
<evidence type="ECO:0000259" key="9">
    <source>
        <dbReference type="Pfam" id="PF04290"/>
    </source>
</evidence>
<dbReference type="GO" id="GO:0022857">
    <property type="term" value="F:transmembrane transporter activity"/>
    <property type="evidence" value="ECO:0007669"/>
    <property type="project" value="TreeGrafter"/>
</dbReference>
<dbReference type="PANTHER" id="PTHR35011">
    <property type="entry name" value="2,3-DIKETO-L-GULONATE TRAP TRANSPORTER SMALL PERMEASE PROTEIN YIAM"/>
    <property type="match status" value="1"/>
</dbReference>
<evidence type="ECO:0000256" key="3">
    <source>
        <dbReference type="ARBA" id="ARBA00022475"/>
    </source>
</evidence>
<dbReference type="PANTHER" id="PTHR35011:SF2">
    <property type="entry name" value="2,3-DIKETO-L-GULONATE TRAP TRANSPORTER SMALL PERMEASE PROTEIN YIAM"/>
    <property type="match status" value="1"/>
</dbReference>
<feature type="domain" description="Tripartite ATP-independent periplasmic transporters DctQ component" evidence="9">
    <location>
        <begin position="36"/>
        <end position="171"/>
    </location>
</feature>
<evidence type="ECO:0000313" key="10">
    <source>
        <dbReference type="EMBL" id="MPM36354.1"/>
    </source>
</evidence>
<gene>
    <name evidence="10" type="ORF">SDC9_82949</name>
</gene>
<keyword evidence="6 8" id="KW-1133">Transmembrane helix</keyword>
<feature type="transmembrane region" description="Helical" evidence="8">
    <location>
        <begin position="110"/>
        <end position="128"/>
    </location>
</feature>
<dbReference type="Pfam" id="PF04290">
    <property type="entry name" value="DctQ"/>
    <property type="match status" value="1"/>
</dbReference>
<feature type="transmembrane region" description="Helical" evidence="8">
    <location>
        <begin position="148"/>
        <end position="168"/>
    </location>
</feature>
<organism evidence="10">
    <name type="scientific">bioreactor metagenome</name>
    <dbReference type="NCBI Taxonomy" id="1076179"/>
    <lineage>
        <taxon>unclassified sequences</taxon>
        <taxon>metagenomes</taxon>
        <taxon>ecological metagenomes</taxon>
    </lineage>
</organism>
<protein>
    <recommendedName>
        <fullName evidence="9">Tripartite ATP-independent periplasmic transporters DctQ component domain-containing protein</fullName>
    </recommendedName>
</protein>
<accession>A0A644ZEQ0</accession>
<proteinExistence type="predicted"/>
<dbReference type="GO" id="GO:0005886">
    <property type="term" value="C:plasma membrane"/>
    <property type="evidence" value="ECO:0007669"/>
    <property type="project" value="UniProtKB-SubCell"/>
</dbReference>
<dbReference type="InterPro" id="IPR055348">
    <property type="entry name" value="DctQ"/>
</dbReference>
<name>A0A644ZEQ0_9ZZZZ</name>
<keyword evidence="4" id="KW-0997">Cell inner membrane</keyword>
<evidence type="ECO:0000256" key="1">
    <source>
        <dbReference type="ARBA" id="ARBA00004429"/>
    </source>
</evidence>
<keyword evidence="5 8" id="KW-0812">Transmembrane</keyword>
<reference evidence="10" key="1">
    <citation type="submission" date="2019-08" db="EMBL/GenBank/DDBJ databases">
        <authorList>
            <person name="Kucharzyk K."/>
            <person name="Murdoch R.W."/>
            <person name="Higgins S."/>
            <person name="Loffler F."/>
        </authorList>
    </citation>
    <scope>NUCLEOTIDE SEQUENCE</scope>
</reference>